<dbReference type="Pfam" id="PF05239">
    <property type="entry name" value="PRC"/>
    <property type="match status" value="1"/>
</dbReference>
<dbReference type="RefSeq" id="WP_141167458.1">
    <property type="nucleotide sequence ID" value="NZ_VHLH01000024.1"/>
</dbReference>
<evidence type="ECO:0000259" key="3">
    <source>
        <dbReference type="Pfam" id="PF05239"/>
    </source>
</evidence>
<evidence type="ECO:0000313" key="5">
    <source>
        <dbReference type="Proteomes" id="UP000320314"/>
    </source>
</evidence>
<name>A0A506U216_9HYPH</name>
<dbReference type="InterPro" id="IPR027275">
    <property type="entry name" value="PRC-brl_dom"/>
</dbReference>
<gene>
    <name evidence="4" type="ORF">FJU11_12785</name>
</gene>
<feature type="compositionally biased region" description="Low complexity" evidence="1">
    <location>
        <begin position="33"/>
        <end position="49"/>
    </location>
</feature>
<feature type="signal peptide" evidence="2">
    <location>
        <begin position="1"/>
        <end position="22"/>
    </location>
</feature>
<comment type="caution">
    <text evidence="4">The sequence shown here is derived from an EMBL/GenBank/DDBJ whole genome shotgun (WGS) entry which is preliminary data.</text>
</comment>
<dbReference type="EMBL" id="VHLH01000024">
    <property type="protein sequence ID" value="TPW27015.1"/>
    <property type="molecule type" value="Genomic_DNA"/>
</dbReference>
<evidence type="ECO:0000313" key="4">
    <source>
        <dbReference type="EMBL" id="TPW27015.1"/>
    </source>
</evidence>
<evidence type="ECO:0000256" key="2">
    <source>
        <dbReference type="SAM" id="SignalP"/>
    </source>
</evidence>
<proteinExistence type="predicted"/>
<keyword evidence="5" id="KW-1185">Reference proteome</keyword>
<organism evidence="4 5">
    <name type="scientific">Pararhizobium mangrovi</name>
    <dbReference type="NCBI Taxonomy" id="2590452"/>
    <lineage>
        <taxon>Bacteria</taxon>
        <taxon>Pseudomonadati</taxon>
        <taxon>Pseudomonadota</taxon>
        <taxon>Alphaproteobacteria</taxon>
        <taxon>Hyphomicrobiales</taxon>
        <taxon>Rhizobiaceae</taxon>
        <taxon>Rhizobium/Agrobacterium group</taxon>
        <taxon>Pararhizobium</taxon>
    </lineage>
</organism>
<dbReference type="Gene3D" id="2.30.30.240">
    <property type="entry name" value="PRC-barrel domain"/>
    <property type="match status" value="1"/>
</dbReference>
<feature type="chain" id="PRO_5021474966" description="PRC-barrel domain-containing protein" evidence="2">
    <location>
        <begin position="23"/>
        <end position="146"/>
    </location>
</feature>
<evidence type="ECO:0000256" key="1">
    <source>
        <dbReference type="SAM" id="MobiDB-lite"/>
    </source>
</evidence>
<dbReference type="OrthoDB" id="7876889at2"/>
<keyword evidence="2" id="KW-0732">Signal</keyword>
<dbReference type="PANTHER" id="PTHR36505:SF1">
    <property type="entry name" value="BLR1072 PROTEIN"/>
    <property type="match status" value="1"/>
</dbReference>
<dbReference type="InterPro" id="IPR011033">
    <property type="entry name" value="PRC_barrel-like_sf"/>
</dbReference>
<dbReference type="Proteomes" id="UP000320314">
    <property type="component" value="Unassembled WGS sequence"/>
</dbReference>
<feature type="domain" description="PRC-barrel" evidence="3">
    <location>
        <begin position="67"/>
        <end position="129"/>
    </location>
</feature>
<accession>A0A506U216</accession>
<sequence>MKAVTVAFSCLLIAATALPAAAQNASDSGSNGGDATSQGSSAGSSSLLVALDDDDAPVPSLNLMVDQVEDMTVVGSDGKEIGDVNKVLGDSKGQAKAISVNVGGFLGMGQKTVIIMLDDVKLKDGKLVTALSRQQLRDLPNGGDSN</sequence>
<reference evidence="4 5" key="1">
    <citation type="submission" date="2019-06" db="EMBL/GenBank/DDBJ databases">
        <authorList>
            <person name="Li M."/>
        </authorList>
    </citation>
    <scope>NUCLEOTIDE SEQUENCE [LARGE SCALE GENOMIC DNA]</scope>
    <source>
        <strain evidence="4 5">BGMRC6574</strain>
    </source>
</reference>
<dbReference type="PANTHER" id="PTHR36505">
    <property type="entry name" value="BLR1072 PROTEIN"/>
    <property type="match status" value="1"/>
</dbReference>
<protein>
    <recommendedName>
        <fullName evidence="3">PRC-barrel domain-containing protein</fullName>
    </recommendedName>
</protein>
<feature type="region of interest" description="Disordered" evidence="1">
    <location>
        <begin position="24"/>
        <end position="49"/>
    </location>
</feature>
<dbReference type="AlphaFoldDB" id="A0A506U216"/>
<dbReference type="SUPFAM" id="SSF50346">
    <property type="entry name" value="PRC-barrel domain"/>
    <property type="match status" value="1"/>
</dbReference>